<reference evidence="2" key="1">
    <citation type="journal article" date="2019" name="Int. J. Syst. Evol. Microbiol.">
        <title>The Global Catalogue of Microorganisms (GCM) 10K type strain sequencing project: providing services to taxonomists for standard genome sequencing and annotation.</title>
        <authorList>
            <consortium name="The Broad Institute Genomics Platform"/>
            <consortium name="The Broad Institute Genome Sequencing Center for Infectious Disease"/>
            <person name="Wu L."/>
            <person name="Ma J."/>
        </authorList>
    </citation>
    <scope>NUCLEOTIDE SEQUENCE [LARGE SCALE GENOMIC DNA]</scope>
    <source>
        <strain evidence="2">CGMCC 1.10992</strain>
    </source>
</reference>
<dbReference type="Gene3D" id="2.120.10.80">
    <property type="entry name" value="Kelch-type beta propeller"/>
    <property type="match status" value="1"/>
</dbReference>
<comment type="caution">
    <text evidence="1">The sequence shown here is derived from an EMBL/GenBank/DDBJ whole genome shotgun (WGS) entry which is preliminary data.</text>
</comment>
<dbReference type="Proteomes" id="UP001597380">
    <property type="component" value="Unassembled WGS sequence"/>
</dbReference>
<sequence length="365" mass="42637">MEENIDSKEHGVTPQLFKQWRSPRFGNSNPQKIESTVWEWLVHSKLCGYLSTQKMDGPSPLDEGPTWSFDRFGQTKTQLPDGRIVYVGGEHEDHYDPDFHIYNDVIVEHPNGELDFYCYPKTDFPPTDFHTATLIGSKIVIIGSLGYPQERVQASTQLYLLDLDNFKITTIASCGESPGWIHGHEATLDTSQTSITVTKGLVEIESGSPMRENIDDWKLGIESWTWQRLTDRQWPRWELTRKDKARNHVYDIRRALWSHEVNWKEDHQEDMARLEKSMGFSVDFNLVKTLYQFDFPHESLVEDEEEYNVYWIYVDGVRVRFVEKMHCLTVTVEGSLSNQTLTSMKEQLISNLNELERSEWTINEY</sequence>
<organism evidence="1 2">
    <name type="scientific">Corallincola platygyrae</name>
    <dbReference type="NCBI Taxonomy" id="1193278"/>
    <lineage>
        <taxon>Bacteria</taxon>
        <taxon>Pseudomonadati</taxon>
        <taxon>Pseudomonadota</taxon>
        <taxon>Gammaproteobacteria</taxon>
        <taxon>Alteromonadales</taxon>
        <taxon>Psychromonadaceae</taxon>
        <taxon>Corallincola</taxon>
    </lineage>
</organism>
<dbReference type="SUPFAM" id="SSF50965">
    <property type="entry name" value="Galactose oxidase, central domain"/>
    <property type="match status" value="1"/>
</dbReference>
<evidence type="ECO:0000313" key="1">
    <source>
        <dbReference type="EMBL" id="MFD2095001.1"/>
    </source>
</evidence>
<dbReference type="InterPro" id="IPR011043">
    <property type="entry name" value="Gal_Oxase/kelch_b-propeller"/>
</dbReference>
<dbReference type="RefSeq" id="WP_345337946.1">
    <property type="nucleotide sequence ID" value="NZ_BAABLI010000004.1"/>
</dbReference>
<accession>A0ABW4XHJ2</accession>
<keyword evidence="2" id="KW-1185">Reference proteome</keyword>
<dbReference type="EMBL" id="JBHUHT010000007">
    <property type="protein sequence ID" value="MFD2095001.1"/>
    <property type="molecule type" value="Genomic_DNA"/>
</dbReference>
<protein>
    <submittedName>
        <fullName evidence="1">Uncharacterized protein</fullName>
    </submittedName>
</protein>
<proteinExistence type="predicted"/>
<gene>
    <name evidence="1" type="ORF">ACFSJ3_03330</name>
</gene>
<dbReference type="InterPro" id="IPR015915">
    <property type="entry name" value="Kelch-typ_b-propeller"/>
</dbReference>
<evidence type="ECO:0000313" key="2">
    <source>
        <dbReference type="Proteomes" id="UP001597380"/>
    </source>
</evidence>
<name>A0ABW4XHJ2_9GAMM</name>